<dbReference type="GO" id="GO:0003824">
    <property type="term" value="F:catalytic activity"/>
    <property type="evidence" value="ECO:0007669"/>
    <property type="project" value="InterPro"/>
</dbReference>
<reference evidence="4" key="1">
    <citation type="submission" date="2010-11" db="EMBL/GenBank/DDBJ databases">
        <title>The complete genome of Desulfurococcus mucosus DSM 2162.</title>
        <authorList>
            <consortium name="US DOE Joint Genome Institute (JGI-PGF)"/>
            <person name="Lucas S."/>
            <person name="Copeland A."/>
            <person name="Lapidus A."/>
            <person name="Bruce D."/>
            <person name="Goodwin L."/>
            <person name="Pitluck S."/>
            <person name="Kyrpides N."/>
            <person name="Mavromatis K."/>
            <person name="Pagani I."/>
            <person name="Ivanova N."/>
            <person name="Ovchinnikova G."/>
            <person name="Chertkov O."/>
            <person name="Held B."/>
            <person name="Brettin T."/>
            <person name="Detter J.C."/>
            <person name="Tapia R."/>
            <person name="Han C."/>
            <person name="Land M."/>
            <person name="Hauser L."/>
            <person name="Markowitz V."/>
            <person name="Cheng J.-F."/>
            <person name="Hugenholtz P."/>
            <person name="Woyke T."/>
            <person name="Wu D."/>
            <person name="Wirth R."/>
            <person name="Bilek Y."/>
            <person name="Hader T."/>
            <person name="Klenk H.-P."/>
            <person name="Eisen J.A."/>
        </authorList>
    </citation>
    <scope>NUCLEOTIDE SEQUENCE [LARGE SCALE GENOMIC DNA]</scope>
    <source>
        <strain evidence="4">ATCC 35584 / DSM 2162 / JCM 9187 / O7/1</strain>
    </source>
</reference>
<evidence type="ECO:0000313" key="3">
    <source>
        <dbReference type="EMBL" id="ADV65480.1"/>
    </source>
</evidence>
<dbReference type="Proteomes" id="UP000001068">
    <property type="component" value="Chromosome"/>
</dbReference>
<dbReference type="InterPro" id="IPR050128">
    <property type="entry name" value="Sulfate_adenylyltrnsfr_sub2"/>
</dbReference>
<dbReference type="OrthoDB" id="14887at2157"/>
<dbReference type="KEGG" id="dmu:Desmu_1183"/>
<dbReference type="InterPro" id="IPR002500">
    <property type="entry name" value="PAPS_reduct_dom"/>
</dbReference>
<feature type="region of interest" description="Disordered" evidence="1">
    <location>
        <begin position="634"/>
        <end position="670"/>
    </location>
</feature>
<reference evidence="3 4" key="2">
    <citation type="journal article" date="2011" name="Stand. Genomic Sci.">
        <title>Complete genome sequence of Desulfurococcus mucosus type strain (O7/1).</title>
        <authorList>
            <person name="Wirth R."/>
            <person name="Chertkov O."/>
            <person name="Held B."/>
            <person name="Lapidus A."/>
            <person name="Nolan M."/>
            <person name="Lucas S."/>
            <person name="Hammon N."/>
            <person name="Deshpande S."/>
            <person name="Cheng J.F."/>
            <person name="Tapia R."/>
            <person name="Han C."/>
            <person name="Goodwin L."/>
            <person name="Pitluck S."/>
            <person name="Liolios K."/>
            <person name="Ioanna P."/>
            <person name="Ivanova N."/>
            <person name="Mavromatis K."/>
            <person name="Mikhailova N."/>
            <person name="Pati A."/>
            <person name="Chen A."/>
            <person name="Palaniappan K."/>
            <person name="Land M."/>
            <person name="Hauser L."/>
            <person name="Chang Y.J."/>
            <person name="Jeffries C.D."/>
            <person name="Bilek Y."/>
            <person name="Hader T."/>
            <person name="Rohde M."/>
            <person name="Spring S."/>
            <person name="Sikorski J."/>
            <person name="Goker M."/>
            <person name="Woyke T."/>
            <person name="Bristow J."/>
            <person name="Eisen J.A."/>
            <person name="Markowitz V."/>
            <person name="Hugenholtz P."/>
            <person name="Kyrpides N.C."/>
            <person name="Klenk H.P."/>
        </authorList>
    </citation>
    <scope>NUCLEOTIDE SEQUENCE [LARGE SCALE GENOMIC DNA]</scope>
    <source>
        <strain evidence="4">ATCC 35584 / DSM 2162 / JCM 9187 / O7/1</strain>
    </source>
</reference>
<evidence type="ECO:0000259" key="2">
    <source>
        <dbReference type="Pfam" id="PF01507"/>
    </source>
</evidence>
<dbReference type="PANTHER" id="PTHR43196:SF2">
    <property type="entry name" value="PHOSPHOADENOSINE PHOSPHOSULFATE REDUCTASE"/>
    <property type="match status" value="1"/>
</dbReference>
<protein>
    <submittedName>
        <fullName evidence="3">Phosphoadenosine phosphosulfate reductase</fullName>
    </submittedName>
</protein>
<name>E8RAP4_DESM0</name>
<dbReference type="CDD" id="cd23947">
    <property type="entry name" value="PAPS_reductase-like_YbdN"/>
    <property type="match status" value="1"/>
</dbReference>
<dbReference type="HOGENOM" id="CLU_026622_0_0_2"/>
<dbReference type="STRING" id="765177.Desmu_1183"/>
<organism evidence="3 4">
    <name type="scientific">Desulfurococcus mucosus (strain ATCC 35584 / DSM 2162 / JCM 9187 / O7/1)</name>
    <dbReference type="NCBI Taxonomy" id="765177"/>
    <lineage>
        <taxon>Archaea</taxon>
        <taxon>Thermoproteota</taxon>
        <taxon>Thermoprotei</taxon>
        <taxon>Desulfurococcales</taxon>
        <taxon>Desulfurococcaceae</taxon>
        <taxon>Desulfurococcus</taxon>
    </lineage>
</organism>
<dbReference type="RefSeq" id="WP_013562702.1">
    <property type="nucleotide sequence ID" value="NC_014961.1"/>
</dbReference>
<dbReference type="PANTHER" id="PTHR43196">
    <property type="entry name" value="SULFATE ADENYLYLTRANSFERASE SUBUNIT 2"/>
    <property type="match status" value="1"/>
</dbReference>
<evidence type="ECO:0000256" key="1">
    <source>
        <dbReference type="SAM" id="MobiDB-lite"/>
    </source>
</evidence>
<dbReference type="SUPFAM" id="SSF52402">
    <property type="entry name" value="Adenine nucleotide alpha hydrolases-like"/>
    <property type="match status" value="1"/>
</dbReference>
<keyword evidence="4" id="KW-1185">Reference proteome</keyword>
<gene>
    <name evidence="3" type="ordered locus">Desmu_1183</name>
</gene>
<dbReference type="Gene3D" id="3.40.50.620">
    <property type="entry name" value="HUPs"/>
    <property type="match status" value="1"/>
</dbReference>
<proteinExistence type="predicted"/>
<accession>E8RAP4</accession>
<dbReference type="EMBL" id="CP002363">
    <property type="protein sequence ID" value="ADV65480.1"/>
    <property type="molecule type" value="Genomic_DNA"/>
</dbReference>
<feature type="domain" description="Phosphoadenosine phosphosulphate reductase" evidence="2">
    <location>
        <begin position="228"/>
        <end position="400"/>
    </location>
</feature>
<dbReference type="GeneID" id="10153898"/>
<evidence type="ECO:0000313" key="4">
    <source>
        <dbReference type="Proteomes" id="UP000001068"/>
    </source>
</evidence>
<dbReference type="InterPro" id="IPR014729">
    <property type="entry name" value="Rossmann-like_a/b/a_fold"/>
</dbReference>
<sequence length="670" mass="75977">MVRIWPKTVKIYWDPWRDIPVVKPRQEVDLYYVVRLSEPGDARPAFQGDMEKLRNAVIYEYGGDEVYRRFFSNRLVLLNKVPHWDLMHEVVSSGNVLGQLYYDPFREKWRFRLTYTGAYLAVEDGLVDKVELNGPIYTGREVKPAPSTSMRQVVVADKKGVLKGLGEVYGDSLIIVKTFHDKTAPVETSGKPTSLSDAVKYNEEGLEALAEKSISFLRRLRRKHPLPVSVSYSGGKDSLVALDLAYKAYGELEMVFNDTGLELPETIRNVHEVSERYGVKLHVASAGDIFWRAVNVFGPPGKDYRWCCKVAKLVPIARLTRALWPNGALNIVGQRAFESLDRAKSPKTWRNKWIPHLLSTSPIQDWSQLECWLYIFRHNLPYNKLYEKGFDRLGCFLCPSSALAEFKDVEAEYPELWGRWASVLEEWRRKLNQPGEWVKLGLWRWLTPASAKRRIAKHVENYVVDWRSEYKHRLLGSSVNLAPLEVVEAGGELRVSFNREILTPTVKKVVEENMRGLGYSVTDEGSGLTVSSENTTIKISGNTLTVKPFTSSENLEDLVDLLKVTYRSYGCVKCGSCILWTPPGSAMLTANGPIPLKHLDGEARRFYLEACPISDQLVEKTLIPLIVGSPKAFKRKTRRRITTHSGTTATPGEGDTHKPPHPPRGTSSEH</sequence>
<dbReference type="AlphaFoldDB" id="E8RAP4"/>
<dbReference type="Pfam" id="PF01507">
    <property type="entry name" value="PAPS_reduct"/>
    <property type="match status" value="1"/>
</dbReference>
<dbReference type="eggNOG" id="arCOG00073">
    <property type="taxonomic scope" value="Archaea"/>
</dbReference>